<dbReference type="OrthoDB" id="17089at2759"/>
<dbReference type="Proteomes" id="UP000799421">
    <property type="component" value="Unassembled WGS sequence"/>
</dbReference>
<feature type="region of interest" description="Disordered" evidence="1">
    <location>
        <begin position="25"/>
        <end position="83"/>
    </location>
</feature>
<dbReference type="Pfam" id="PF05176">
    <property type="entry name" value="ATP-synt_10"/>
    <property type="match status" value="1"/>
</dbReference>
<organism evidence="2 3">
    <name type="scientific">Piedraia hortae CBS 480.64</name>
    <dbReference type="NCBI Taxonomy" id="1314780"/>
    <lineage>
        <taxon>Eukaryota</taxon>
        <taxon>Fungi</taxon>
        <taxon>Dikarya</taxon>
        <taxon>Ascomycota</taxon>
        <taxon>Pezizomycotina</taxon>
        <taxon>Dothideomycetes</taxon>
        <taxon>Dothideomycetidae</taxon>
        <taxon>Capnodiales</taxon>
        <taxon>Piedraiaceae</taxon>
        <taxon>Piedraia</taxon>
    </lineage>
</organism>
<keyword evidence="3" id="KW-1185">Reference proteome</keyword>
<name>A0A6A7C6F9_9PEZI</name>
<dbReference type="PANTHER" id="PTHR28106:SF1">
    <property type="entry name" value="MITOCHONDRIAL ATPASE COMPLEX SUBUNIT ATP10"/>
    <property type="match status" value="1"/>
</dbReference>
<reference evidence="2" key="1">
    <citation type="journal article" date="2020" name="Stud. Mycol.">
        <title>101 Dothideomycetes genomes: a test case for predicting lifestyles and emergence of pathogens.</title>
        <authorList>
            <person name="Haridas S."/>
            <person name="Albert R."/>
            <person name="Binder M."/>
            <person name="Bloem J."/>
            <person name="Labutti K."/>
            <person name="Salamov A."/>
            <person name="Andreopoulos B."/>
            <person name="Baker S."/>
            <person name="Barry K."/>
            <person name="Bills G."/>
            <person name="Bluhm B."/>
            <person name="Cannon C."/>
            <person name="Castanera R."/>
            <person name="Culley D."/>
            <person name="Daum C."/>
            <person name="Ezra D."/>
            <person name="Gonzalez J."/>
            <person name="Henrissat B."/>
            <person name="Kuo A."/>
            <person name="Liang C."/>
            <person name="Lipzen A."/>
            <person name="Lutzoni F."/>
            <person name="Magnuson J."/>
            <person name="Mondo S."/>
            <person name="Nolan M."/>
            <person name="Ohm R."/>
            <person name="Pangilinan J."/>
            <person name="Park H.-J."/>
            <person name="Ramirez L."/>
            <person name="Alfaro M."/>
            <person name="Sun H."/>
            <person name="Tritt A."/>
            <person name="Yoshinaga Y."/>
            <person name="Zwiers L.-H."/>
            <person name="Turgeon B."/>
            <person name="Goodwin S."/>
            <person name="Spatafora J."/>
            <person name="Crous P."/>
            <person name="Grigoriev I."/>
        </authorList>
    </citation>
    <scope>NUCLEOTIDE SEQUENCE</scope>
    <source>
        <strain evidence="2">CBS 480.64</strain>
    </source>
</reference>
<feature type="compositionally biased region" description="Acidic residues" evidence="1">
    <location>
        <begin position="334"/>
        <end position="343"/>
    </location>
</feature>
<dbReference type="AlphaFoldDB" id="A0A6A7C6F9"/>
<accession>A0A6A7C6F9</accession>
<dbReference type="InterPro" id="IPR007849">
    <property type="entry name" value="ATP10"/>
</dbReference>
<proteinExistence type="predicted"/>
<dbReference type="GO" id="GO:0033615">
    <property type="term" value="P:mitochondrial proton-transporting ATP synthase complex assembly"/>
    <property type="evidence" value="ECO:0007669"/>
    <property type="project" value="TreeGrafter"/>
</dbReference>
<gene>
    <name evidence="2" type="ORF">K470DRAFT_255727</name>
</gene>
<feature type="region of interest" description="Disordered" evidence="1">
    <location>
        <begin position="322"/>
        <end position="343"/>
    </location>
</feature>
<feature type="compositionally biased region" description="Polar residues" evidence="1">
    <location>
        <begin position="39"/>
        <end position="49"/>
    </location>
</feature>
<dbReference type="GO" id="GO:0005743">
    <property type="term" value="C:mitochondrial inner membrane"/>
    <property type="evidence" value="ECO:0007669"/>
    <property type="project" value="TreeGrafter"/>
</dbReference>
<protein>
    <submittedName>
        <fullName evidence="2">Mitochondrial ATPase complex subunit ATP10</fullName>
    </submittedName>
</protein>
<evidence type="ECO:0000313" key="3">
    <source>
        <dbReference type="Proteomes" id="UP000799421"/>
    </source>
</evidence>
<evidence type="ECO:0000256" key="1">
    <source>
        <dbReference type="SAM" id="MobiDB-lite"/>
    </source>
</evidence>
<sequence length="343" mass="39591">MESRGVVVLRRLSYQSSRIRCCYSTSTKSAPPPVLPHSSRPTFRPQPSGTGLRKRREDDEDFTPYPLPRPIGMPNSPSPGENMGLEARSWRQRRDDFHNYEKHVQRRAEMMKQMSKPYFRDWSNMKFHKGKVFVANERLFKAEHALFFPNFFGRTLDTKAVKRVTSDGYGGLGRNTCETMNGKVSVVSLVSNDWAQAQVDTFCSEKENPELNQLLREAKDVVQRVEIAYEPNWLKWWVLRLFGFRRLRAERSAEEQQRYFLVRRGLSGTTKEAIGFLNEKGGYVYLVDGECKIRWAGSANAQNQEKESMVKGLKRLISEARMSPRERRRAAAEAEADEAVLVP</sequence>
<dbReference type="PANTHER" id="PTHR28106">
    <property type="entry name" value="MITOCHONDRIAL ATPASE COMPLEX SUBUNIT ATP10"/>
    <property type="match status" value="1"/>
</dbReference>
<feature type="compositionally biased region" description="Basic and acidic residues" evidence="1">
    <location>
        <begin position="322"/>
        <end position="332"/>
    </location>
</feature>
<evidence type="ECO:0000313" key="2">
    <source>
        <dbReference type="EMBL" id="KAF2862827.1"/>
    </source>
</evidence>
<dbReference type="EMBL" id="MU005964">
    <property type="protein sequence ID" value="KAF2862827.1"/>
    <property type="molecule type" value="Genomic_DNA"/>
</dbReference>